<keyword evidence="4" id="KW-1185">Reference proteome</keyword>
<evidence type="ECO:0000256" key="1">
    <source>
        <dbReference type="SAM" id="Phobius"/>
    </source>
</evidence>
<keyword evidence="1" id="KW-0472">Membrane</keyword>
<evidence type="ECO:0000259" key="2">
    <source>
        <dbReference type="Pfam" id="PF13400"/>
    </source>
</evidence>
<feature type="domain" description="Putative Flp pilus-assembly TadG-like N-terminal" evidence="2">
    <location>
        <begin position="31"/>
        <end position="75"/>
    </location>
</feature>
<protein>
    <recommendedName>
        <fullName evidence="2">Putative Flp pilus-assembly TadG-like N-terminal domain-containing protein</fullName>
    </recommendedName>
</protein>
<dbReference type="Proteomes" id="UP001157440">
    <property type="component" value="Unassembled WGS sequence"/>
</dbReference>
<comment type="caution">
    <text evidence="3">The sequence shown here is derived from an EMBL/GenBank/DDBJ whole genome shotgun (WGS) entry which is preliminary data.</text>
</comment>
<accession>A0AA37TH07</accession>
<keyword evidence="1" id="KW-0812">Transmembrane</keyword>
<feature type="transmembrane region" description="Helical" evidence="1">
    <location>
        <begin position="29"/>
        <end position="51"/>
    </location>
</feature>
<evidence type="ECO:0000313" key="3">
    <source>
        <dbReference type="EMBL" id="GLS73829.1"/>
    </source>
</evidence>
<dbReference type="Pfam" id="PF13400">
    <property type="entry name" value="Tad"/>
    <property type="match status" value="1"/>
</dbReference>
<dbReference type="InterPro" id="IPR028087">
    <property type="entry name" value="Tad_N"/>
</dbReference>
<organism evidence="3 4">
    <name type="scientific">Methylobacterium tardum</name>
    <dbReference type="NCBI Taxonomy" id="374432"/>
    <lineage>
        <taxon>Bacteria</taxon>
        <taxon>Pseudomonadati</taxon>
        <taxon>Pseudomonadota</taxon>
        <taxon>Alphaproteobacteria</taxon>
        <taxon>Hyphomicrobiales</taxon>
        <taxon>Methylobacteriaceae</taxon>
        <taxon>Methylobacterium</taxon>
    </lineage>
</organism>
<keyword evidence="1" id="KW-1133">Transmembrane helix</keyword>
<proteinExistence type="predicted"/>
<dbReference type="AlphaFoldDB" id="A0AA37TH07"/>
<dbReference type="EMBL" id="BSPL01000031">
    <property type="protein sequence ID" value="GLS73829.1"/>
    <property type="molecule type" value="Genomic_DNA"/>
</dbReference>
<gene>
    <name evidence="3" type="ORF">GCM10007890_58440</name>
</gene>
<reference evidence="4" key="1">
    <citation type="journal article" date="2019" name="Int. J. Syst. Evol. Microbiol.">
        <title>The Global Catalogue of Microorganisms (GCM) 10K type strain sequencing project: providing services to taxonomists for standard genome sequencing and annotation.</title>
        <authorList>
            <consortium name="The Broad Institute Genomics Platform"/>
            <consortium name="The Broad Institute Genome Sequencing Center for Infectious Disease"/>
            <person name="Wu L."/>
            <person name="Ma J."/>
        </authorList>
    </citation>
    <scope>NUCLEOTIDE SEQUENCE [LARGE SCALE GENOMIC DNA]</scope>
    <source>
        <strain evidence="4">NBRC 103632</strain>
    </source>
</reference>
<name>A0AA37TH07_9HYPH</name>
<evidence type="ECO:0000313" key="4">
    <source>
        <dbReference type="Proteomes" id="UP001157440"/>
    </source>
</evidence>
<sequence>MKLGGAKHPLGVALRKLAIRSRAFSGERCGGVVVIFALSSMVLVGLVGGGIDYARLAYRRTQLQTATDVGTLAGGNMLKLAQTTTDRQSISGVTEQAIRDNAKPTTGVPFTVQVSISADGTSVSAQTQEIFPLAFGKIFGVPSATINVGARSSLVGKTRLCVLALDPSSDGTLTAQDQASVTASQCSVYSDSASPSGVTLQNQATILATSICSAGGSAVSTSNSPQPGPKSGCPSLKDPLAVIAPPSSSGCTYTNTVVTSSRTLSPGTYCNGLKVTSGATATLSQGVYIIDTGPLTVDGNATLTGSYVGIYLKNQQTTLNLTAASTIDLTAPKDGPMSGLLFYEDPTAPLLREHRISSNGAHQLLGTIYMPRGKLTVDSHGAVADQSAYTVIVSRQLKVASSANLTMNAMYSASDVPVPSGVGNIGGRLLLTQ</sequence>